<dbReference type="Pfam" id="PF19458">
    <property type="entry name" value="DUF5995"/>
    <property type="match status" value="1"/>
</dbReference>
<organism evidence="1 2">
    <name type="scientific">Ornithinimicrobium ciconiae</name>
    <dbReference type="NCBI Taxonomy" id="2594265"/>
    <lineage>
        <taxon>Bacteria</taxon>
        <taxon>Bacillati</taxon>
        <taxon>Actinomycetota</taxon>
        <taxon>Actinomycetes</taxon>
        <taxon>Micrococcales</taxon>
        <taxon>Ornithinimicrobiaceae</taxon>
        <taxon>Ornithinimicrobium</taxon>
    </lineage>
</organism>
<sequence length="256" mass="28510">MGLLDALDSVRKVLRLPPRSRARQAPPPRQLPTVAAVVAALRTIDTELDHHDGVWQFNRMYLQVTELVDERIREGYFANAAFMERLDIVFAHLYLDTVQADAEGRHIAECWEPVFDQRDQPLVPIQFAVAGMNAHINHDLGVAVVATCQQLGLSPSSPGVHADYVKVTGLLAEVHEQVRQRFLNGVVLSVDRELSPLLTLMGSWSIARAREAAWTNSEVLWELRDSPVLRDSFQLSLCRAVGLAGRTLLVRVAAPI</sequence>
<protein>
    <submittedName>
        <fullName evidence="1">Uncharacterized protein</fullName>
    </submittedName>
</protein>
<evidence type="ECO:0000313" key="1">
    <source>
        <dbReference type="EMBL" id="QDO90354.1"/>
    </source>
</evidence>
<proteinExistence type="predicted"/>
<name>A0A516GFP8_9MICO</name>
<dbReference type="OrthoDB" id="583431at2"/>
<evidence type="ECO:0000313" key="2">
    <source>
        <dbReference type="Proteomes" id="UP000315395"/>
    </source>
</evidence>
<accession>A0A516GFP8</accession>
<dbReference type="AlphaFoldDB" id="A0A516GFP8"/>
<gene>
    <name evidence="1" type="ORF">FNH13_10575</name>
</gene>
<dbReference type="InterPro" id="IPR046037">
    <property type="entry name" value="DUF5995"/>
</dbReference>
<dbReference type="KEGG" id="orz:FNH13_10575"/>
<reference evidence="1 2" key="1">
    <citation type="submission" date="2019-07" db="EMBL/GenBank/DDBJ databases">
        <title>complete genome sequencing of Ornithinimicrobium sp. H23M54.</title>
        <authorList>
            <person name="Bae J.-W."/>
            <person name="Lee S.-Y."/>
        </authorList>
    </citation>
    <scope>NUCLEOTIDE SEQUENCE [LARGE SCALE GENOMIC DNA]</scope>
    <source>
        <strain evidence="1 2">H23M54</strain>
    </source>
</reference>
<dbReference type="EMBL" id="CP041616">
    <property type="protein sequence ID" value="QDO90354.1"/>
    <property type="molecule type" value="Genomic_DNA"/>
</dbReference>
<keyword evidence="2" id="KW-1185">Reference proteome</keyword>
<dbReference type="Proteomes" id="UP000315395">
    <property type="component" value="Chromosome"/>
</dbReference>